<sequence>MANSVKSNIDSSSDEITTIIVVDDNNTKGATASQPIQKPGINLNDDFKPLTDYEAEKRLITYGKNVIAAYQPLRWYTVLYNSTLHPFNLILICLAIFAGAIQDFRTLTVLLFMVILSVGIRFIQEYKSEIAAQGLKNMVSNRAAVIRLYSPPDHRDPTFEDLEKMDRKETKEEEIPLDDVVPGDWIKLSAGDLVPGDVQIISSKDLFISQAALTGESIPVEKFKVDQQQPPVIPEPGENIKMDKTELERPDFCFMGTSVVSGTATAIVLKTGSNTFFGVMAKSLASKRPTNAYQTSIRRISFMFIGIMLAMMPPVLLLQGFRNKDWTAAVIFATAVAVGLTPEML</sequence>
<evidence type="ECO:0000313" key="1">
    <source>
        <dbReference type="EMBL" id="CAG8558631.1"/>
    </source>
</evidence>
<accession>A0ACA9LYP9</accession>
<organism evidence="1 2">
    <name type="scientific">Racocetra persica</name>
    <dbReference type="NCBI Taxonomy" id="160502"/>
    <lineage>
        <taxon>Eukaryota</taxon>
        <taxon>Fungi</taxon>
        <taxon>Fungi incertae sedis</taxon>
        <taxon>Mucoromycota</taxon>
        <taxon>Glomeromycotina</taxon>
        <taxon>Glomeromycetes</taxon>
        <taxon>Diversisporales</taxon>
        <taxon>Gigasporaceae</taxon>
        <taxon>Racocetra</taxon>
    </lineage>
</organism>
<dbReference type="Proteomes" id="UP000789920">
    <property type="component" value="Unassembled WGS sequence"/>
</dbReference>
<dbReference type="EMBL" id="CAJVQC010005779">
    <property type="protein sequence ID" value="CAG8558631.1"/>
    <property type="molecule type" value="Genomic_DNA"/>
</dbReference>
<proteinExistence type="predicted"/>
<feature type="non-terminal residue" evidence="1">
    <location>
        <position position="345"/>
    </location>
</feature>
<reference evidence="1" key="1">
    <citation type="submission" date="2021-06" db="EMBL/GenBank/DDBJ databases">
        <authorList>
            <person name="Kallberg Y."/>
            <person name="Tangrot J."/>
            <person name="Rosling A."/>
        </authorList>
    </citation>
    <scope>NUCLEOTIDE SEQUENCE</scope>
    <source>
        <strain evidence="1">MA461A</strain>
    </source>
</reference>
<protein>
    <submittedName>
        <fullName evidence="1">19374_t:CDS:1</fullName>
    </submittedName>
</protein>
<gene>
    <name evidence="1" type="ORF">RPERSI_LOCUS4269</name>
</gene>
<keyword evidence="2" id="KW-1185">Reference proteome</keyword>
<evidence type="ECO:0000313" key="2">
    <source>
        <dbReference type="Proteomes" id="UP000789920"/>
    </source>
</evidence>
<name>A0ACA9LYP9_9GLOM</name>
<comment type="caution">
    <text evidence="1">The sequence shown here is derived from an EMBL/GenBank/DDBJ whole genome shotgun (WGS) entry which is preliminary data.</text>
</comment>